<protein>
    <recommendedName>
        <fullName evidence="5">Kelch-like protein</fullName>
    </recommendedName>
</protein>
<feature type="non-terminal residue" evidence="3">
    <location>
        <position position="91"/>
    </location>
</feature>
<accession>A0AAN4ZL61</accession>
<gene>
    <name evidence="3" type="ORF">PMAYCL1PPCAC_12099</name>
</gene>
<evidence type="ECO:0000256" key="2">
    <source>
        <dbReference type="ARBA" id="ARBA00022737"/>
    </source>
</evidence>
<keyword evidence="1" id="KW-0880">Kelch repeat</keyword>
<keyword evidence="4" id="KW-1185">Reference proteome</keyword>
<dbReference type="EMBL" id="BTRK01000003">
    <property type="protein sequence ID" value="GMR41904.1"/>
    <property type="molecule type" value="Genomic_DNA"/>
</dbReference>
<dbReference type="Pfam" id="PF01344">
    <property type="entry name" value="Kelch_1"/>
    <property type="match status" value="1"/>
</dbReference>
<evidence type="ECO:0008006" key="5">
    <source>
        <dbReference type="Google" id="ProtNLM"/>
    </source>
</evidence>
<proteinExistence type="predicted"/>
<dbReference type="PANTHER" id="PTHR46344:SF27">
    <property type="entry name" value="KELCH REPEAT SUPERFAMILY PROTEIN"/>
    <property type="match status" value="1"/>
</dbReference>
<dbReference type="InterPro" id="IPR006652">
    <property type="entry name" value="Kelch_1"/>
</dbReference>
<dbReference type="AlphaFoldDB" id="A0AAN4ZL61"/>
<comment type="caution">
    <text evidence="3">The sequence shown here is derived from an EMBL/GenBank/DDBJ whole genome shotgun (WGS) entry which is preliminary data.</text>
</comment>
<dbReference type="Proteomes" id="UP001328107">
    <property type="component" value="Unassembled WGS sequence"/>
</dbReference>
<name>A0AAN4ZL61_9BILA</name>
<reference evidence="4" key="1">
    <citation type="submission" date="2022-10" db="EMBL/GenBank/DDBJ databases">
        <title>Genome assembly of Pristionchus species.</title>
        <authorList>
            <person name="Yoshida K."/>
            <person name="Sommer R.J."/>
        </authorList>
    </citation>
    <scope>NUCLEOTIDE SEQUENCE [LARGE SCALE GENOMIC DNA]</scope>
    <source>
        <strain evidence="4">RS5460</strain>
    </source>
</reference>
<feature type="non-terminal residue" evidence="3">
    <location>
        <position position="1"/>
    </location>
</feature>
<organism evidence="3 4">
    <name type="scientific">Pristionchus mayeri</name>
    <dbReference type="NCBI Taxonomy" id="1317129"/>
    <lineage>
        <taxon>Eukaryota</taxon>
        <taxon>Metazoa</taxon>
        <taxon>Ecdysozoa</taxon>
        <taxon>Nematoda</taxon>
        <taxon>Chromadorea</taxon>
        <taxon>Rhabditida</taxon>
        <taxon>Rhabditina</taxon>
        <taxon>Diplogasteromorpha</taxon>
        <taxon>Diplogasteroidea</taxon>
        <taxon>Neodiplogasteridae</taxon>
        <taxon>Pristionchus</taxon>
    </lineage>
</organism>
<dbReference type="InterPro" id="IPR015915">
    <property type="entry name" value="Kelch-typ_b-propeller"/>
</dbReference>
<sequence length="91" mass="10194">RWKTISPMKIGRFDGAAASLNGFIYVVGGVYDFLNRKPDPILSDLERYCPKTDSWTTLKGMKTARRSSFLFAHSGKLLVFGGRGGRHFVHS</sequence>
<keyword evidence="2" id="KW-0677">Repeat</keyword>
<evidence type="ECO:0000256" key="1">
    <source>
        <dbReference type="ARBA" id="ARBA00022441"/>
    </source>
</evidence>
<dbReference type="Gene3D" id="2.120.10.80">
    <property type="entry name" value="Kelch-type beta propeller"/>
    <property type="match status" value="1"/>
</dbReference>
<evidence type="ECO:0000313" key="3">
    <source>
        <dbReference type="EMBL" id="GMR41904.1"/>
    </source>
</evidence>
<dbReference type="SUPFAM" id="SSF117281">
    <property type="entry name" value="Kelch motif"/>
    <property type="match status" value="1"/>
</dbReference>
<evidence type="ECO:0000313" key="4">
    <source>
        <dbReference type="Proteomes" id="UP001328107"/>
    </source>
</evidence>
<dbReference type="PANTHER" id="PTHR46344">
    <property type="entry name" value="OS02G0202900 PROTEIN"/>
    <property type="match status" value="1"/>
</dbReference>